<comment type="caution">
    <text evidence="1">The sequence shown here is derived from an EMBL/GenBank/DDBJ whole genome shotgun (WGS) entry which is preliminary data.</text>
</comment>
<gene>
    <name evidence="1" type="ORF">E2R48_09715</name>
</gene>
<proteinExistence type="predicted"/>
<protein>
    <submittedName>
        <fullName evidence="1">Uncharacterized protein</fullName>
    </submittedName>
</protein>
<accession>A0AAX2S0A8</accession>
<evidence type="ECO:0000313" key="1">
    <source>
        <dbReference type="EMBL" id="TEW27309.1"/>
    </source>
</evidence>
<dbReference type="Proteomes" id="UP000297565">
    <property type="component" value="Unassembled WGS sequence"/>
</dbReference>
<dbReference type="RefSeq" id="WP_041605076.1">
    <property type="nucleotide sequence ID" value="NZ_CP157211.1"/>
</dbReference>
<evidence type="ECO:0000313" key="2">
    <source>
        <dbReference type="Proteomes" id="UP000297565"/>
    </source>
</evidence>
<organism evidence="1 2">
    <name type="scientific">Histophilus somni</name>
    <name type="common">Haemophilus somnus</name>
    <dbReference type="NCBI Taxonomy" id="731"/>
    <lineage>
        <taxon>Bacteria</taxon>
        <taxon>Pseudomonadati</taxon>
        <taxon>Pseudomonadota</taxon>
        <taxon>Gammaproteobacteria</taxon>
        <taxon>Pasteurellales</taxon>
        <taxon>Pasteurellaceae</taxon>
        <taxon>Histophilus</taxon>
    </lineage>
</organism>
<reference evidence="1 2" key="1">
    <citation type="submission" date="2019-03" db="EMBL/GenBank/DDBJ databases">
        <title>Horizontal Gene Transfer Machinery in Histophilus somni.</title>
        <authorList>
            <person name="Mostafa Nazari M."/>
            <person name="Liljebjelke K."/>
        </authorList>
    </citation>
    <scope>NUCLEOTIDE SEQUENCE [LARGE SCALE GENOMIC DNA]</scope>
    <source>
        <strain evidence="1 2">UOC-EPH-KLM-04</strain>
    </source>
</reference>
<dbReference type="AlphaFoldDB" id="A0AAX2S0A8"/>
<name>A0AAX2S0A8_HISSO</name>
<dbReference type="GeneID" id="31487439"/>
<sequence>MANMNHKCANCGSHSMRVRHSESVGMLVIEAIWVCNSCSTKHHIYSEIVTVQTPTYHERPEVKRINKPLLQSDTNTKDLFEASPIDEDT</sequence>
<dbReference type="EMBL" id="SNRV01000038">
    <property type="protein sequence ID" value="TEW27309.1"/>
    <property type="molecule type" value="Genomic_DNA"/>
</dbReference>